<dbReference type="PROSITE" id="PS50011">
    <property type="entry name" value="PROTEIN_KINASE_DOM"/>
    <property type="match status" value="1"/>
</dbReference>
<dbReference type="PANTHER" id="PTHR27008">
    <property type="entry name" value="OS04G0122200 PROTEIN"/>
    <property type="match status" value="1"/>
</dbReference>
<evidence type="ECO:0000256" key="5">
    <source>
        <dbReference type="ARBA" id="ARBA00022527"/>
    </source>
</evidence>
<accession>A0ABC8VFE0</accession>
<dbReference type="Gene3D" id="3.30.200.20">
    <property type="entry name" value="Phosphorylase Kinase, domain 1"/>
    <property type="match status" value="1"/>
</dbReference>
<feature type="transmembrane region" description="Helical" evidence="20">
    <location>
        <begin position="584"/>
        <end position="608"/>
    </location>
</feature>
<dbReference type="PANTHER" id="PTHR27008:SF486">
    <property type="entry name" value="LRR RECEPTOR-LIKE SERINE_THREONINE-PROTEIN KINASE RCH1"/>
    <property type="match status" value="1"/>
</dbReference>
<reference evidence="22 23" key="2">
    <citation type="submission" date="2024-10" db="EMBL/GenBank/DDBJ databases">
        <authorList>
            <person name="Ryan C."/>
        </authorList>
    </citation>
    <scope>NUCLEOTIDE SEQUENCE [LARGE SCALE GENOMIC DNA]</scope>
</reference>
<protein>
    <recommendedName>
        <fullName evidence="3">non-specific serine/threonine protein kinase</fullName>
        <ecNumber evidence="3">2.7.11.1</ecNumber>
    </recommendedName>
</protein>
<comment type="catalytic activity">
    <reaction evidence="18">
        <text>L-threonyl-[protein] + ATP = O-phospho-L-threonyl-[protein] + ADP + H(+)</text>
        <dbReference type="Rhea" id="RHEA:46608"/>
        <dbReference type="Rhea" id="RHEA-COMP:11060"/>
        <dbReference type="Rhea" id="RHEA-COMP:11605"/>
        <dbReference type="ChEBI" id="CHEBI:15378"/>
        <dbReference type="ChEBI" id="CHEBI:30013"/>
        <dbReference type="ChEBI" id="CHEBI:30616"/>
        <dbReference type="ChEBI" id="CHEBI:61977"/>
        <dbReference type="ChEBI" id="CHEBI:456216"/>
        <dbReference type="EC" id="2.7.11.1"/>
    </reaction>
</comment>
<dbReference type="Pfam" id="PF08263">
    <property type="entry name" value="LRRNT_2"/>
    <property type="match status" value="1"/>
</dbReference>
<dbReference type="InterPro" id="IPR011009">
    <property type="entry name" value="Kinase-like_dom_sf"/>
</dbReference>
<dbReference type="Gene3D" id="3.80.10.10">
    <property type="entry name" value="Ribonuclease Inhibitor"/>
    <property type="match status" value="4"/>
</dbReference>
<keyword evidence="17" id="KW-0325">Glycoprotein</keyword>
<dbReference type="SUPFAM" id="SSF52058">
    <property type="entry name" value="L domain-like"/>
    <property type="match status" value="2"/>
</dbReference>
<dbReference type="Gene3D" id="1.10.510.10">
    <property type="entry name" value="Transferase(Phosphotransferase) domain 1"/>
    <property type="match status" value="1"/>
</dbReference>
<dbReference type="InterPro" id="IPR003591">
    <property type="entry name" value="Leu-rich_rpt_typical-subtyp"/>
</dbReference>
<evidence type="ECO:0000313" key="22">
    <source>
        <dbReference type="EMBL" id="CAL4889844.1"/>
    </source>
</evidence>
<comment type="subcellular location">
    <subcellularLocation>
        <location evidence="1">Cell membrane</location>
        <topology evidence="1">Single-pass membrane protein</topology>
    </subcellularLocation>
</comment>
<dbReference type="InterPro" id="IPR000719">
    <property type="entry name" value="Prot_kinase_dom"/>
</dbReference>
<gene>
    <name evidence="22" type="ORF">URODEC1_LOCUS2934</name>
</gene>
<keyword evidence="14" id="KW-0067">ATP-binding</keyword>
<evidence type="ECO:0000256" key="1">
    <source>
        <dbReference type="ARBA" id="ARBA00004162"/>
    </source>
</evidence>
<reference evidence="23" key="1">
    <citation type="submission" date="2024-06" db="EMBL/GenBank/DDBJ databases">
        <authorList>
            <person name="Ryan C."/>
        </authorList>
    </citation>
    <scope>NUCLEOTIDE SEQUENCE [LARGE SCALE GENOMIC DNA]</scope>
</reference>
<evidence type="ECO:0000259" key="21">
    <source>
        <dbReference type="PROSITE" id="PS50011"/>
    </source>
</evidence>
<evidence type="ECO:0000256" key="7">
    <source>
        <dbReference type="ARBA" id="ARBA00022614"/>
    </source>
</evidence>
<evidence type="ECO:0000313" key="23">
    <source>
        <dbReference type="Proteomes" id="UP001497457"/>
    </source>
</evidence>
<evidence type="ECO:0000256" key="11">
    <source>
        <dbReference type="ARBA" id="ARBA00022737"/>
    </source>
</evidence>
<keyword evidence="15 20" id="KW-1133">Transmembrane helix</keyword>
<dbReference type="InterPro" id="IPR008271">
    <property type="entry name" value="Ser/Thr_kinase_AS"/>
</dbReference>
<sequence>MKREFEFPSFSNLNRPSLLMRAMAQVQRSKPHPCILHLLLPLFAVTSAGASPASNDDLYALSKLKSSLLSGSARNSTLLADWDVSASHHCCNFSGITCDATSSRVVAINLTGVPLQDGVLPAEISLLDALSSLTITSCSLSGPIPASLSSMPLLRHLNLSNNNLAGAFFPSSAPERRRPTYFPSLEVLDVYNNNLFGPLPPLGRSNARLRHLHLGGNFFLGSIPEAYGDMEGLEYLSLNGNSLSGRVPPSLSRLKKLRQVYLGYYNSFDGGIPAEFGELDALVLLDMAGCSLTGPIPPELGRLTLLQTLYLQWNKLSGEIPAQLGNLKSLVNIDISFNDLTGQIPASFAGLTRLKLLHLFVNHLQGVIPESLGELAALEDLQVGSNNLSGGLPANLGKNTRLLRLDVSGNQLTGAIPPHLCAGRRLQTMYLMENWLSGSIPEDLGNCKTLIVICLNSNLLNGSIPPELSHSESLLMLDLSRNHLTGEIPTVITNLKGLKKLNLSRNSISGKLPLEIRHMASLTSLDVSYNNLSGCVSRSQLQGVFAASETTGFKGNPGLCVERVTAASCSCQQRSRGRGKNMRMLPWLVPTIIAVVVTMAMAMFLWLWCHRRAVRWRRPASWKMTLFQNMDLEMDDVLGCLREENIVGRGGAGTVYRCATRGGTEVAVKRLPGPVPRRRRDHGFRAEVTTLGGVRHRNIVRLLGFATGAEGNLLLYEYMPAGSLGAVLHGDRGTGAAALGWGARLRVATEAARALCYLHHECSPRILHRDVKSNNILLDAAMEAHVADFGLAKFLRRGASGSGSGAVAAEECVSAVAGTFGYIAPEYAYTLRVDEKTDVYSFGVVLLELVTGRRPLGDFGDEIDLVHWARSTVPRSLDDTAVLAVADPRLPPEPAAVIARLFRVGMSCVRESSQARPTMREVMHVLSSFVAVADQASTSSALPV</sequence>
<comment type="similarity">
    <text evidence="2">Belongs to the protein kinase superfamily. Ser/Thr protein kinase family.</text>
</comment>
<evidence type="ECO:0000256" key="8">
    <source>
        <dbReference type="ARBA" id="ARBA00022679"/>
    </source>
</evidence>
<evidence type="ECO:0000256" key="6">
    <source>
        <dbReference type="ARBA" id="ARBA00022553"/>
    </source>
</evidence>
<evidence type="ECO:0000256" key="12">
    <source>
        <dbReference type="ARBA" id="ARBA00022741"/>
    </source>
</evidence>
<dbReference type="EMBL" id="OZ075111">
    <property type="protein sequence ID" value="CAL4889844.1"/>
    <property type="molecule type" value="Genomic_DNA"/>
</dbReference>
<evidence type="ECO:0000256" key="13">
    <source>
        <dbReference type="ARBA" id="ARBA00022777"/>
    </source>
</evidence>
<keyword evidence="10" id="KW-0732">Signal</keyword>
<keyword evidence="9 20" id="KW-0812">Transmembrane</keyword>
<dbReference type="InterPro" id="IPR032675">
    <property type="entry name" value="LRR_dom_sf"/>
</dbReference>
<dbReference type="EC" id="2.7.11.1" evidence="3"/>
<keyword evidence="4" id="KW-1003">Cell membrane</keyword>
<dbReference type="Pfam" id="PF13855">
    <property type="entry name" value="LRR_8"/>
    <property type="match status" value="2"/>
</dbReference>
<evidence type="ECO:0000256" key="2">
    <source>
        <dbReference type="ARBA" id="ARBA00008684"/>
    </source>
</evidence>
<keyword evidence="12" id="KW-0547">Nucleotide-binding</keyword>
<organism evidence="22 23">
    <name type="scientific">Urochloa decumbens</name>
    <dbReference type="NCBI Taxonomy" id="240449"/>
    <lineage>
        <taxon>Eukaryota</taxon>
        <taxon>Viridiplantae</taxon>
        <taxon>Streptophyta</taxon>
        <taxon>Embryophyta</taxon>
        <taxon>Tracheophyta</taxon>
        <taxon>Spermatophyta</taxon>
        <taxon>Magnoliopsida</taxon>
        <taxon>Liliopsida</taxon>
        <taxon>Poales</taxon>
        <taxon>Poaceae</taxon>
        <taxon>PACMAD clade</taxon>
        <taxon>Panicoideae</taxon>
        <taxon>Panicodae</taxon>
        <taxon>Paniceae</taxon>
        <taxon>Melinidinae</taxon>
        <taxon>Urochloa</taxon>
    </lineage>
</organism>
<feature type="domain" description="Protein kinase" evidence="21">
    <location>
        <begin position="641"/>
        <end position="930"/>
    </location>
</feature>
<dbReference type="InterPro" id="IPR051809">
    <property type="entry name" value="Plant_receptor-like_S/T_kinase"/>
</dbReference>
<dbReference type="Pfam" id="PF00069">
    <property type="entry name" value="Pkinase"/>
    <property type="match status" value="1"/>
</dbReference>
<dbReference type="GO" id="GO:0005886">
    <property type="term" value="C:plasma membrane"/>
    <property type="evidence" value="ECO:0007669"/>
    <property type="project" value="UniProtKB-SubCell"/>
</dbReference>
<dbReference type="SUPFAM" id="SSF56112">
    <property type="entry name" value="Protein kinase-like (PK-like)"/>
    <property type="match status" value="1"/>
</dbReference>
<evidence type="ECO:0000256" key="3">
    <source>
        <dbReference type="ARBA" id="ARBA00012513"/>
    </source>
</evidence>
<dbReference type="AlphaFoldDB" id="A0ABC8VFE0"/>
<evidence type="ECO:0000256" key="16">
    <source>
        <dbReference type="ARBA" id="ARBA00023136"/>
    </source>
</evidence>
<dbReference type="FunFam" id="3.80.10.10:FF:000560">
    <property type="entry name" value="Leucine-rich repeat receptor-like serine/threonine-protein kinase BAM3"/>
    <property type="match status" value="1"/>
</dbReference>
<dbReference type="PROSITE" id="PS00108">
    <property type="entry name" value="PROTEIN_KINASE_ST"/>
    <property type="match status" value="1"/>
</dbReference>
<dbReference type="FunFam" id="3.80.10.10:FF:000371">
    <property type="entry name" value="Leucine-rich repeat receptor-like serine/threonine-protein kinase BAM3"/>
    <property type="match status" value="1"/>
</dbReference>
<evidence type="ECO:0000256" key="20">
    <source>
        <dbReference type="SAM" id="Phobius"/>
    </source>
</evidence>
<name>A0ABC8VFE0_9POAL</name>
<keyword evidence="13" id="KW-0418">Kinase</keyword>
<dbReference type="FunFam" id="3.80.10.10:FF:000383">
    <property type="entry name" value="Leucine-rich repeat receptor protein kinase EMS1"/>
    <property type="match status" value="1"/>
</dbReference>
<dbReference type="Pfam" id="PF00560">
    <property type="entry name" value="LRR_1"/>
    <property type="match status" value="7"/>
</dbReference>
<evidence type="ECO:0000256" key="19">
    <source>
        <dbReference type="ARBA" id="ARBA00048679"/>
    </source>
</evidence>
<dbReference type="FunFam" id="1.10.510.10:FF:000417">
    <property type="entry name" value="Leucine-rich repeat receptor-like protein kinase"/>
    <property type="match status" value="1"/>
</dbReference>
<dbReference type="InterPro" id="IPR013210">
    <property type="entry name" value="LRR_N_plant-typ"/>
</dbReference>
<keyword evidence="8" id="KW-0808">Transferase</keyword>
<evidence type="ECO:0000256" key="14">
    <source>
        <dbReference type="ARBA" id="ARBA00022840"/>
    </source>
</evidence>
<dbReference type="Proteomes" id="UP001497457">
    <property type="component" value="Chromosome 1b"/>
</dbReference>
<evidence type="ECO:0000256" key="9">
    <source>
        <dbReference type="ARBA" id="ARBA00022692"/>
    </source>
</evidence>
<keyword evidence="16 20" id="KW-0472">Membrane</keyword>
<keyword evidence="11" id="KW-0677">Repeat</keyword>
<comment type="catalytic activity">
    <reaction evidence="19">
        <text>L-seryl-[protein] + ATP = O-phospho-L-seryl-[protein] + ADP + H(+)</text>
        <dbReference type="Rhea" id="RHEA:17989"/>
        <dbReference type="Rhea" id="RHEA-COMP:9863"/>
        <dbReference type="Rhea" id="RHEA-COMP:11604"/>
        <dbReference type="ChEBI" id="CHEBI:15378"/>
        <dbReference type="ChEBI" id="CHEBI:29999"/>
        <dbReference type="ChEBI" id="CHEBI:30616"/>
        <dbReference type="ChEBI" id="CHEBI:83421"/>
        <dbReference type="ChEBI" id="CHEBI:456216"/>
        <dbReference type="EC" id="2.7.11.1"/>
    </reaction>
</comment>
<keyword evidence="23" id="KW-1185">Reference proteome</keyword>
<dbReference type="GO" id="GO:0004674">
    <property type="term" value="F:protein serine/threonine kinase activity"/>
    <property type="evidence" value="ECO:0007669"/>
    <property type="project" value="UniProtKB-KW"/>
</dbReference>
<evidence type="ECO:0000256" key="15">
    <source>
        <dbReference type="ARBA" id="ARBA00022989"/>
    </source>
</evidence>
<keyword evidence="5" id="KW-0723">Serine/threonine-protein kinase</keyword>
<dbReference type="SMART" id="SM00369">
    <property type="entry name" value="LRR_TYP"/>
    <property type="match status" value="8"/>
</dbReference>
<evidence type="ECO:0000256" key="17">
    <source>
        <dbReference type="ARBA" id="ARBA00023180"/>
    </source>
</evidence>
<keyword evidence="6" id="KW-0597">Phosphoprotein</keyword>
<evidence type="ECO:0000256" key="4">
    <source>
        <dbReference type="ARBA" id="ARBA00022475"/>
    </source>
</evidence>
<dbReference type="SMART" id="SM00220">
    <property type="entry name" value="S_TKc"/>
    <property type="match status" value="1"/>
</dbReference>
<evidence type="ECO:0000256" key="18">
    <source>
        <dbReference type="ARBA" id="ARBA00047899"/>
    </source>
</evidence>
<proteinExistence type="inferred from homology"/>
<dbReference type="InterPro" id="IPR001611">
    <property type="entry name" value="Leu-rich_rpt"/>
</dbReference>
<evidence type="ECO:0000256" key="10">
    <source>
        <dbReference type="ARBA" id="ARBA00022729"/>
    </source>
</evidence>
<dbReference type="GO" id="GO:0005524">
    <property type="term" value="F:ATP binding"/>
    <property type="evidence" value="ECO:0007669"/>
    <property type="project" value="UniProtKB-KW"/>
</dbReference>
<keyword evidence="7" id="KW-0433">Leucine-rich repeat</keyword>
<dbReference type="FunFam" id="3.80.10.10:FF:000722">
    <property type="entry name" value="Leucine-rich repeat receptor-like protein kinase"/>
    <property type="match status" value="1"/>
</dbReference>